<evidence type="ECO:0000313" key="3">
    <source>
        <dbReference type="Proteomes" id="UP000192582"/>
    </source>
</evidence>
<reference evidence="2 3" key="1">
    <citation type="submission" date="2017-04" db="EMBL/GenBank/DDBJ databases">
        <authorList>
            <person name="Afonso C.L."/>
            <person name="Miller P.J."/>
            <person name="Scott M.A."/>
            <person name="Spackman E."/>
            <person name="Goraichik I."/>
            <person name="Dimitrov K.M."/>
            <person name="Suarez D.L."/>
            <person name="Swayne D.E."/>
        </authorList>
    </citation>
    <scope>NUCLEOTIDE SEQUENCE [LARGE SCALE GENOMIC DNA]</scope>
    <source>
        <strain evidence="2 3">KR-140</strain>
    </source>
</reference>
<proteinExistence type="predicted"/>
<dbReference type="STRING" id="695939.SAMN00790413_01904"/>
<dbReference type="Proteomes" id="UP000192582">
    <property type="component" value="Unassembled WGS sequence"/>
</dbReference>
<accession>A0A1W1VIN1</accession>
<dbReference type="EMBL" id="FWWU01000009">
    <property type="protein sequence ID" value="SMB93245.1"/>
    <property type="molecule type" value="Genomic_DNA"/>
</dbReference>
<name>A0A1W1VIN1_9DEIO</name>
<keyword evidence="3" id="KW-1185">Reference proteome</keyword>
<evidence type="ECO:0000313" key="2">
    <source>
        <dbReference type="EMBL" id="SMB93245.1"/>
    </source>
</evidence>
<protein>
    <submittedName>
        <fullName evidence="2">Uncharacterized protein</fullName>
    </submittedName>
</protein>
<evidence type="ECO:0000256" key="1">
    <source>
        <dbReference type="SAM" id="MobiDB-lite"/>
    </source>
</evidence>
<feature type="region of interest" description="Disordered" evidence="1">
    <location>
        <begin position="298"/>
        <end position="329"/>
    </location>
</feature>
<sequence length="508" mass="54822">MFATAEYVITPSGRHPHPLGAPIRPGETVTVDGEGSIVGIKTSSRPVTLPRRDDVFVVPASFDTPQRPGIWGGDHLPGSTNAGVFVGSGGGVRADPVMTLDSGDQRIFTAPFVVDHAARRARFWQGGTTTRQAEAQLHGVPSNQAPTGWNPDDTRFLFHTLASLDAGIASRPYFLTTWRYDGTDGIDAPVTMTTSGLVTTFRLQTGGAVILSYRLIDRWGVLWPGDDPSNSSTLWQREWQVQFLAPVVEGGDEIWQNVSSNLAAATREEWALNGTPVPPDPNPVSWTVRFESDHLAAQTWPSEPAPPPLPSPRWKSEDGSVTVTGPPTMDHDVLETGAALSAYGHTFSLGSWGAMCGPMDSTGQAEAWVLHEDEGNISRVKDNGMVDVLDREVFEREVLRCPEGAFKRFLGLGLLSHTWPHWAFALCQTGVGATLQQEVRAVTLHDPWRDSIKGKRPSTGTPPPAHWYWPARPGKRPKTMPSTAPVAPLGLTLADVFTAGVGGDGGQS</sequence>
<organism evidence="2 3">
    <name type="scientific">Deinococcus hopiensis KR-140</name>
    <dbReference type="NCBI Taxonomy" id="695939"/>
    <lineage>
        <taxon>Bacteria</taxon>
        <taxon>Thermotogati</taxon>
        <taxon>Deinococcota</taxon>
        <taxon>Deinococci</taxon>
        <taxon>Deinococcales</taxon>
        <taxon>Deinococcaceae</taxon>
        <taxon>Deinococcus</taxon>
    </lineage>
</organism>
<gene>
    <name evidence="2" type="ORF">SAMN00790413_01904</name>
</gene>
<dbReference type="AlphaFoldDB" id="A0A1W1VIN1"/>